<keyword evidence="3" id="KW-0648">Protein biosynthesis</keyword>
<reference evidence="3 4" key="1">
    <citation type="submission" date="2023-03" db="EMBL/GenBank/DDBJ databases">
        <title>Draft assemblies of triclosan tolerant bacteria isolated from returned activated sludge.</title>
        <authorList>
            <person name="Van Hamelsveld S."/>
        </authorList>
    </citation>
    <scope>NUCLEOTIDE SEQUENCE [LARGE SCALE GENOMIC DNA]</scope>
    <source>
        <strain evidence="3 4">GW210010_S58</strain>
    </source>
</reference>
<proteinExistence type="predicted"/>
<keyword evidence="3" id="KW-0396">Initiation factor</keyword>
<evidence type="ECO:0000256" key="1">
    <source>
        <dbReference type="SAM" id="MobiDB-lite"/>
    </source>
</evidence>
<name>A0ABT6AGV2_9BURK</name>
<dbReference type="GO" id="GO:0003743">
    <property type="term" value="F:translation initiation factor activity"/>
    <property type="evidence" value="ECO:0007669"/>
    <property type="project" value="UniProtKB-KW"/>
</dbReference>
<dbReference type="InterPro" id="IPR003491">
    <property type="entry name" value="REP-like_C"/>
</dbReference>
<protein>
    <submittedName>
        <fullName evidence="3">Replication initiation factor domain-containing protein</fullName>
    </submittedName>
</protein>
<sequence length="418" mass="45741">MGKLKATVSEARPAAKRGDGGATLAARASAERSEGHPTMSAVGTGSSPLTNRGELEALAIADHSDVSLVMADSGELKVVSVRVPTNGQVAIIDGLRVVIGEETFLPVVDGVDDEAFVRATSAALEEVFGFGLTRNLGQRRDFYGETWELGDNWGHVGFGGAKQNSTILISLAGQGTIAAKPGWEGRLHTFLTTRARRPVITRVDLAHDWFHGEVTVDQLDQMHTDGFFTNAYTIPCCQHAGDWKNPSGKGRTVYIGTRKAGLMFRGYEKGMEQGDSTSPWVRGEVEMSNKSRLIPFDVLVDPSGYFMGAYKKAFALLNLTVTPQRAEIKRKNAEISVDASLKLLNTQFGKYIGVLADFFGAEELVQKTRNRLGDWPKRLKVPDYFYADTPVHRQERRKSFNEFKLDSSDYSGALGMVV</sequence>
<dbReference type="RefSeq" id="WP_276263599.1">
    <property type="nucleotide sequence ID" value="NZ_JARJLM010000036.1"/>
</dbReference>
<keyword evidence="4" id="KW-1185">Reference proteome</keyword>
<evidence type="ECO:0000259" key="2">
    <source>
        <dbReference type="Pfam" id="PF02486"/>
    </source>
</evidence>
<evidence type="ECO:0000313" key="4">
    <source>
        <dbReference type="Proteomes" id="UP001216674"/>
    </source>
</evidence>
<evidence type="ECO:0000313" key="3">
    <source>
        <dbReference type="EMBL" id="MDF3831826.1"/>
    </source>
</evidence>
<feature type="domain" description="Replication initiation protein-like C-terminal" evidence="2">
    <location>
        <begin position="199"/>
        <end position="352"/>
    </location>
</feature>
<comment type="caution">
    <text evidence="3">The sequence shown here is derived from an EMBL/GenBank/DDBJ whole genome shotgun (WGS) entry which is preliminary data.</text>
</comment>
<organism evidence="3 4">
    <name type="scientific">Cupriavidus basilensis</name>
    <dbReference type="NCBI Taxonomy" id="68895"/>
    <lineage>
        <taxon>Bacteria</taxon>
        <taxon>Pseudomonadati</taxon>
        <taxon>Pseudomonadota</taxon>
        <taxon>Betaproteobacteria</taxon>
        <taxon>Burkholderiales</taxon>
        <taxon>Burkholderiaceae</taxon>
        <taxon>Cupriavidus</taxon>
    </lineage>
</organism>
<dbReference type="Pfam" id="PF02486">
    <property type="entry name" value="Rep_trans"/>
    <property type="match status" value="1"/>
</dbReference>
<dbReference type="Proteomes" id="UP001216674">
    <property type="component" value="Unassembled WGS sequence"/>
</dbReference>
<accession>A0ABT6AGV2</accession>
<feature type="region of interest" description="Disordered" evidence="1">
    <location>
        <begin position="1"/>
        <end position="48"/>
    </location>
</feature>
<gene>
    <name evidence="3" type="ORF">P3W85_02475</name>
</gene>
<dbReference type="EMBL" id="JARJLM010000036">
    <property type="protein sequence ID" value="MDF3831826.1"/>
    <property type="molecule type" value="Genomic_DNA"/>
</dbReference>